<evidence type="ECO:0000259" key="3">
    <source>
        <dbReference type="SMART" id="SM00645"/>
    </source>
</evidence>
<dbReference type="OrthoDB" id="387093at2759"/>
<dbReference type="InterPro" id="IPR039417">
    <property type="entry name" value="Peptidase_C1A_papain-like"/>
</dbReference>
<dbReference type="STRING" id="7260.B4N5U4"/>
<dbReference type="SMART" id="SM00848">
    <property type="entry name" value="Inhibitor_I29"/>
    <property type="match status" value="1"/>
</dbReference>
<dbReference type="InterPro" id="IPR000668">
    <property type="entry name" value="Peptidase_C1A_C"/>
</dbReference>
<accession>B4N5U4</accession>
<evidence type="ECO:0000313" key="6">
    <source>
        <dbReference type="Proteomes" id="UP000007798"/>
    </source>
</evidence>
<dbReference type="GO" id="GO:0006508">
    <property type="term" value="P:proteolysis"/>
    <property type="evidence" value="ECO:0007669"/>
    <property type="project" value="InterPro"/>
</dbReference>
<dbReference type="Pfam" id="PF08246">
    <property type="entry name" value="Inhibitor_I29"/>
    <property type="match status" value="1"/>
</dbReference>
<dbReference type="GO" id="GO:0008234">
    <property type="term" value="F:cysteine-type peptidase activity"/>
    <property type="evidence" value="ECO:0007669"/>
    <property type="project" value="InterPro"/>
</dbReference>
<dbReference type="KEGG" id="dwi:6646062"/>
<keyword evidence="2" id="KW-0732">Signal</keyword>
<proteinExistence type="inferred from homology"/>
<dbReference type="AlphaFoldDB" id="B4N5U4"/>
<dbReference type="HOGENOM" id="CLU_012184_1_2_1"/>
<feature type="chain" id="PRO_5018734352" evidence="2">
    <location>
        <begin position="20"/>
        <end position="335"/>
    </location>
</feature>
<feature type="signal peptide" evidence="2">
    <location>
        <begin position="1"/>
        <end position="19"/>
    </location>
</feature>
<keyword evidence="6" id="KW-1185">Reference proteome</keyword>
<name>B4N5U4_DROWI</name>
<reference evidence="5 6" key="1">
    <citation type="journal article" date="2007" name="Nature">
        <title>Evolution of genes and genomes on the Drosophila phylogeny.</title>
        <authorList>
            <consortium name="Drosophila 12 Genomes Consortium"/>
            <person name="Clark A.G."/>
            <person name="Eisen M.B."/>
            <person name="Smith D.R."/>
            <person name="Bergman C.M."/>
            <person name="Oliver B."/>
            <person name="Markow T.A."/>
            <person name="Kaufman T.C."/>
            <person name="Kellis M."/>
            <person name="Gelbart W."/>
            <person name="Iyer V.N."/>
            <person name="Pollard D.A."/>
            <person name="Sackton T.B."/>
            <person name="Larracuente A.M."/>
            <person name="Singh N.D."/>
            <person name="Abad J.P."/>
            <person name="Abt D.N."/>
            <person name="Adryan B."/>
            <person name="Aguade M."/>
            <person name="Akashi H."/>
            <person name="Anderson W.W."/>
            <person name="Aquadro C.F."/>
            <person name="Ardell D.H."/>
            <person name="Arguello R."/>
            <person name="Artieri C.G."/>
            <person name="Barbash D.A."/>
            <person name="Barker D."/>
            <person name="Barsanti P."/>
            <person name="Batterham P."/>
            <person name="Batzoglou S."/>
            <person name="Begun D."/>
            <person name="Bhutkar A."/>
            <person name="Blanco E."/>
            <person name="Bosak S.A."/>
            <person name="Bradley R.K."/>
            <person name="Brand A.D."/>
            <person name="Brent M.R."/>
            <person name="Brooks A.N."/>
            <person name="Brown R.H."/>
            <person name="Butlin R.K."/>
            <person name="Caggese C."/>
            <person name="Calvi B.R."/>
            <person name="Bernardo de Carvalho A."/>
            <person name="Caspi A."/>
            <person name="Castrezana S."/>
            <person name="Celniker S.E."/>
            <person name="Chang J.L."/>
            <person name="Chapple C."/>
            <person name="Chatterji S."/>
            <person name="Chinwalla A."/>
            <person name="Civetta A."/>
            <person name="Clifton S.W."/>
            <person name="Comeron J.M."/>
            <person name="Costello J.C."/>
            <person name="Coyne J.A."/>
            <person name="Daub J."/>
            <person name="David R.G."/>
            <person name="Delcher A.L."/>
            <person name="Delehaunty K."/>
            <person name="Do C.B."/>
            <person name="Ebling H."/>
            <person name="Edwards K."/>
            <person name="Eickbush T."/>
            <person name="Evans J.D."/>
            <person name="Filipski A."/>
            <person name="Findeiss S."/>
            <person name="Freyhult E."/>
            <person name="Fulton L."/>
            <person name="Fulton R."/>
            <person name="Garcia A.C."/>
            <person name="Gardiner A."/>
            <person name="Garfield D.A."/>
            <person name="Garvin B.E."/>
            <person name="Gibson G."/>
            <person name="Gilbert D."/>
            <person name="Gnerre S."/>
            <person name="Godfrey J."/>
            <person name="Good R."/>
            <person name="Gotea V."/>
            <person name="Gravely B."/>
            <person name="Greenberg A.J."/>
            <person name="Griffiths-Jones S."/>
            <person name="Gross S."/>
            <person name="Guigo R."/>
            <person name="Gustafson E.A."/>
            <person name="Haerty W."/>
            <person name="Hahn M.W."/>
            <person name="Halligan D.L."/>
            <person name="Halpern A.L."/>
            <person name="Halter G.M."/>
            <person name="Han M.V."/>
            <person name="Heger A."/>
            <person name="Hillier L."/>
            <person name="Hinrichs A.S."/>
            <person name="Holmes I."/>
            <person name="Hoskins R.A."/>
            <person name="Hubisz M.J."/>
            <person name="Hultmark D."/>
            <person name="Huntley M.A."/>
            <person name="Jaffe D.B."/>
            <person name="Jagadeeshan S."/>
            <person name="Jeck W.R."/>
            <person name="Johnson J."/>
            <person name="Jones C.D."/>
            <person name="Jordan W.C."/>
            <person name="Karpen G.H."/>
            <person name="Kataoka E."/>
            <person name="Keightley P.D."/>
            <person name="Kheradpour P."/>
            <person name="Kirkness E.F."/>
            <person name="Koerich L.B."/>
            <person name="Kristiansen K."/>
            <person name="Kudrna D."/>
            <person name="Kulathinal R.J."/>
            <person name="Kumar S."/>
            <person name="Kwok R."/>
            <person name="Lander E."/>
            <person name="Langley C.H."/>
            <person name="Lapoint R."/>
            <person name="Lazzaro B.P."/>
            <person name="Lee S.J."/>
            <person name="Levesque L."/>
            <person name="Li R."/>
            <person name="Lin C.F."/>
            <person name="Lin M.F."/>
            <person name="Lindblad-Toh K."/>
            <person name="Llopart A."/>
            <person name="Long M."/>
            <person name="Low L."/>
            <person name="Lozovsky E."/>
            <person name="Lu J."/>
            <person name="Luo M."/>
            <person name="Machado C.A."/>
            <person name="Makalowski W."/>
            <person name="Marzo M."/>
            <person name="Matsuda M."/>
            <person name="Matzkin L."/>
            <person name="McAllister B."/>
            <person name="McBride C.S."/>
            <person name="McKernan B."/>
            <person name="McKernan K."/>
            <person name="Mendez-Lago M."/>
            <person name="Minx P."/>
            <person name="Mollenhauer M.U."/>
            <person name="Montooth K."/>
            <person name="Mount S.M."/>
            <person name="Mu X."/>
            <person name="Myers E."/>
            <person name="Negre B."/>
            <person name="Newfeld S."/>
            <person name="Nielsen R."/>
            <person name="Noor M.A."/>
            <person name="O'Grady P."/>
            <person name="Pachter L."/>
            <person name="Papaceit M."/>
            <person name="Parisi M.J."/>
            <person name="Parisi M."/>
            <person name="Parts L."/>
            <person name="Pedersen J.S."/>
            <person name="Pesole G."/>
            <person name="Phillippy A.M."/>
            <person name="Ponting C.P."/>
            <person name="Pop M."/>
            <person name="Porcelli D."/>
            <person name="Powell J.R."/>
            <person name="Prohaska S."/>
            <person name="Pruitt K."/>
            <person name="Puig M."/>
            <person name="Quesneville H."/>
            <person name="Ram K.R."/>
            <person name="Rand D."/>
            <person name="Rasmussen M.D."/>
            <person name="Reed L.K."/>
            <person name="Reenan R."/>
            <person name="Reily A."/>
            <person name="Remington K.A."/>
            <person name="Rieger T.T."/>
            <person name="Ritchie M.G."/>
            <person name="Robin C."/>
            <person name="Rogers Y.H."/>
            <person name="Rohde C."/>
            <person name="Rozas J."/>
            <person name="Rubenfield M.J."/>
            <person name="Ruiz A."/>
            <person name="Russo S."/>
            <person name="Salzberg S.L."/>
            <person name="Sanchez-Gracia A."/>
            <person name="Saranga D.J."/>
            <person name="Sato H."/>
            <person name="Schaeffer S.W."/>
            <person name="Schatz M.C."/>
            <person name="Schlenke T."/>
            <person name="Schwartz R."/>
            <person name="Segarra C."/>
            <person name="Singh R.S."/>
            <person name="Sirot L."/>
            <person name="Sirota M."/>
            <person name="Sisneros N.B."/>
            <person name="Smith C.D."/>
            <person name="Smith T.F."/>
            <person name="Spieth J."/>
            <person name="Stage D.E."/>
            <person name="Stark A."/>
            <person name="Stephan W."/>
            <person name="Strausberg R.L."/>
            <person name="Strempel S."/>
            <person name="Sturgill D."/>
            <person name="Sutton G."/>
            <person name="Sutton G.G."/>
            <person name="Tao W."/>
            <person name="Teichmann S."/>
            <person name="Tobari Y.N."/>
            <person name="Tomimura Y."/>
            <person name="Tsolas J.M."/>
            <person name="Valente V.L."/>
            <person name="Venter E."/>
            <person name="Venter J.C."/>
            <person name="Vicario S."/>
            <person name="Vieira F.G."/>
            <person name="Vilella A.J."/>
            <person name="Villasante A."/>
            <person name="Walenz B."/>
            <person name="Wang J."/>
            <person name="Wasserman M."/>
            <person name="Watts T."/>
            <person name="Wilson D."/>
            <person name="Wilson R.K."/>
            <person name="Wing R.A."/>
            <person name="Wolfner M.F."/>
            <person name="Wong A."/>
            <person name="Wong G.K."/>
            <person name="Wu C.I."/>
            <person name="Wu G."/>
            <person name="Yamamoto D."/>
            <person name="Yang H.P."/>
            <person name="Yang S.P."/>
            <person name="Yorke J.A."/>
            <person name="Yoshida K."/>
            <person name="Zdobnov E."/>
            <person name="Zhang P."/>
            <person name="Zhang Y."/>
            <person name="Zimin A.V."/>
            <person name="Baldwin J."/>
            <person name="Abdouelleil A."/>
            <person name="Abdulkadir J."/>
            <person name="Abebe A."/>
            <person name="Abera B."/>
            <person name="Abreu J."/>
            <person name="Acer S.C."/>
            <person name="Aftuck L."/>
            <person name="Alexander A."/>
            <person name="An P."/>
            <person name="Anderson E."/>
            <person name="Anderson S."/>
            <person name="Arachi H."/>
            <person name="Azer M."/>
            <person name="Bachantsang P."/>
            <person name="Barry A."/>
            <person name="Bayul T."/>
            <person name="Berlin A."/>
            <person name="Bessette D."/>
            <person name="Bloom T."/>
            <person name="Blye J."/>
            <person name="Boguslavskiy L."/>
            <person name="Bonnet C."/>
            <person name="Boukhgalter B."/>
            <person name="Bourzgui I."/>
            <person name="Brown A."/>
            <person name="Cahill P."/>
            <person name="Channer S."/>
            <person name="Cheshatsang Y."/>
            <person name="Chuda L."/>
            <person name="Citroen M."/>
            <person name="Collymore A."/>
            <person name="Cooke P."/>
            <person name="Costello M."/>
            <person name="D'Aco K."/>
            <person name="Daza R."/>
            <person name="De Haan G."/>
            <person name="DeGray S."/>
            <person name="DeMaso C."/>
            <person name="Dhargay N."/>
            <person name="Dooley K."/>
            <person name="Dooley E."/>
            <person name="Doricent M."/>
            <person name="Dorje P."/>
            <person name="Dorjee K."/>
            <person name="Dupes A."/>
            <person name="Elong R."/>
            <person name="Falk J."/>
            <person name="Farina A."/>
            <person name="Faro S."/>
            <person name="Ferguson D."/>
            <person name="Fisher S."/>
            <person name="Foley C.D."/>
            <person name="Franke A."/>
            <person name="Friedrich D."/>
            <person name="Gadbois L."/>
            <person name="Gearin G."/>
            <person name="Gearin C.R."/>
            <person name="Giannoukos G."/>
            <person name="Goode T."/>
            <person name="Graham J."/>
            <person name="Grandbois E."/>
            <person name="Grewal S."/>
            <person name="Gyaltsen K."/>
            <person name="Hafez N."/>
            <person name="Hagos B."/>
            <person name="Hall J."/>
            <person name="Henson C."/>
            <person name="Hollinger A."/>
            <person name="Honan T."/>
            <person name="Huard M.D."/>
            <person name="Hughes L."/>
            <person name="Hurhula B."/>
            <person name="Husby M.E."/>
            <person name="Kamat A."/>
            <person name="Kanga B."/>
            <person name="Kashin S."/>
            <person name="Khazanovich D."/>
            <person name="Kisner P."/>
            <person name="Lance K."/>
            <person name="Lara M."/>
            <person name="Lee W."/>
            <person name="Lennon N."/>
            <person name="Letendre F."/>
            <person name="LeVine R."/>
            <person name="Lipovsky A."/>
            <person name="Liu X."/>
            <person name="Liu J."/>
            <person name="Liu S."/>
            <person name="Lokyitsang T."/>
            <person name="Lokyitsang Y."/>
            <person name="Lubonja R."/>
            <person name="Lui A."/>
            <person name="MacDonald P."/>
            <person name="Magnisalis V."/>
            <person name="Maru K."/>
            <person name="Matthews C."/>
            <person name="McCusker W."/>
            <person name="McDonough S."/>
            <person name="Mehta T."/>
            <person name="Meldrim J."/>
            <person name="Meneus L."/>
            <person name="Mihai O."/>
            <person name="Mihalev A."/>
            <person name="Mihova T."/>
            <person name="Mittelman R."/>
            <person name="Mlenga V."/>
            <person name="Montmayeur A."/>
            <person name="Mulrain L."/>
            <person name="Navidi A."/>
            <person name="Naylor J."/>
            <person name="Negash T."/>
            <person name="Nguyen T."/>
            <person name="Nguyen N."/>
            <person name="Nicol R."/>
            <person name="Norbu C."/>
            <person name="Norbu N."/>
            <person name="Novod N."/>
            <person name="O'Neill B."/>
            <person name="Osman S."/>
            <person name="Markiewicz E."/>
            <person name="Oyono O.L."/>
            <person name="Patti C."/>
            <person name="Phunkhang P."/>
            <person name="Pierre F."/>
            <person name="Priest M."/>
            <person name="Raghuraman S."/>
            <person name="Rege F."/>
            <person name="Reyes R."/>
            <person name="Rise C."/>
            <person name="Rogov P."/>
            <person name="Ross K."/>
            <person name="Ryan E."/>
            <person name="Settipalli S."/>
            <person name="Shea T."/>
            <person name="Sherpa N."/>
            <person name="Shi L."/>
            <person name="Shih D."/>
            <person name="Sparrow T."/>
            <person name="Spaulding J."/>
            <person name="Stalker J."/>
            <person name="Stange-Thomann N."/>
            <person name="Stavropoulos S."/>
            <person name="Stone C."/>
            <person name="Strader C."/>
            <person name="Tesfaye S."/>
            <person name="Thomson T."/>
            <person name="Thoulutsang Y."/>
            <person name="Thoulutsang D."/>
            <person name="Topham K."/>
            <person name="Topping I."/>
            <person name="Tsamla T."/>
            <person name="Vassiliev H."/>
            <person name="Vo A."/>
            <person name="Wangchuk T."/>
            <person name="Wangdi T."/>
            <person name="Weiand M."/>
            <person name="Wilkinson J."/>
            <person name="Wilson A."/>
            <person name="Yadav S."/>
            <person name="Young G."/>
            <person name="Yu Q."/>
            <person name="Zembek L."/>
            <person name="Zhong D."/>
            <person name="Zimmer A."/>
            <person name="Zwirko Z."/>
            <person name="Jaffe D.B."/>
            <person name="Alvarez P."/>
            <person name="Brockman W."/>
            <person name="Butler J."/>
            <person name="Chin C."/>
            <person name="Gnerre S."/>
            <person name="Grabherr M."/>
            <person name="Kleber M."/>
            <person name="Mauceli E."/>
            <person name="MacCallum I."/>
        </authorList>
    </citation>
    <scope>NUCLEOTIDE SEQUENCE [LARGE SCALE GENOMIC DNA]</scope>
    <source>
        <strain evidence="6">Tucson 14030-0811.24</strain>
    </source>
</reference>
<dbReference type="EMBL" id="CH964154">
    <property type="protein sequence ID" value="EDW79733.1"/>
    <property type="molecule type" value="Genomic_DNA"/>
</dbReference>
<keyword evidence="5" id="KW-0378">Hydrolase</keyword>
<evidence type="ECO:0000256" key="1">
    <source>
        <dbReference type="ARBA" id="ARBA00008455"/>
    </source>
</evidence>
<dbReference type="Proteomes" id="UP000007798">
    <property type="component" value="Unassembled WGS sequence"/>
</dbReference>
<sequence length="335" mass="37093">MFKLLVFCALFMVMGIGHGFNHGQNLKDFDDFTILYNKLYANTSVRTFANYNFINNRNHIAQHNAQEERKHSTYREAVNQFSDLSLHQIINLFPKAQYTVPAQNSTPTATTEPTDTDFDIITGMGLTIDVEDQGTHCSSSWAYAAAKAIEIMNGIQTAESTPEPLSAQELIDCAGMGTGCTTQNPQTAFDFLKLTGLATAADYPNNNGLATQGVCVTDQILTGIKLEAYSTIKDGDDIALKRFVFNNIPVIVEYNPDTFGFMEYSSGVYVPPKKTKAIGSQFLVVVGYGHDADLDLDYWRCLNSFGTTWGENGYIRIIRSAKYPLAKNAIFPNTL</sequence>
<dbReference type="SMART" id="SM00645">
    <property type="entry name" value="Pept_C1"/>
    <property type="match status" value="1"/>
</dbReference>
<dbReference type="SUPFAM" id="SSF54001">
    <property type="entry name" value="Cysteine proteinases"/>
    <property type="match status" value="1"/>
</dbReference>
<dbReference type="InterPro" id="IPR013201">
    <property type="entry name" value="Prot_inhib_I29"/>
</dbReference>
<dbReference type="CDD" id="cd02248">
    <property type="entry name" value="Peptidase_C1A"/>
    <property type="match status" value="1"/>
</dbReference>
<dbReference type="InParanoid" id="B4N5U4"/>
<dbReference type="Gene3D" id="3.90.70.10">
    <property type="entry name" value="Cysteine proteinases"/>
    <property type="match status" value="1"/>
</dbReference>
<gene>
    <name evidence="5" type="primary">Dwil\GK17939</name>
    <name evidence="5" type="ORF">Dwil_GK17939</name>
</gene>
<dbReference type="OMA" id="NDHNIRC"/>
<feature type="domain" description="Peptidase C1A papain C-terminal" evidence="3">
    <location>
        <begin position="114"/>
        <end position="333"/>
    </location>
</feature>
<evidence type="ECO:0000256" key="2">
    <source>
        <dbReference type="SAM" id="SignalP"/>
    </source>
</evidence>
<evidence type="ECO:0000313" key="5">
    <source>
        <dbReference type="EMBL" id="EDW79733.1"/>
    </source>
</evidence>
<evidence type="ECO:0000259" key="4">
    <source>
        <dbReference type="SMART" id="SM00848"/>
    </source>
</evidence>
<dbReference type="Pfam" id="PF00112">
    <property type="entry name" value="Peptidase_C1"/>
    <property type="match status" value="1"/>
</dbReference>
<dbReference type="InterPro" id="IPR038765">
    <property type="entry name" value="Papain-like_cys_pep_sf"/>
</dbReference>
<feature type="domain" description="Cathepsin propeptide inhibitor" evidence="4">
    <location>
        <begin position="29"/>
        <end position="89"/>
    </location>
</feature>
<dbReference type="InterPro" id="IPR013128">
    <property type="entry name" value="Peptidase_C1A"/>
</dbReference>
<dbReference type="eggNOG" id="KOG1543">
    <property type="taxonomic scope" value="Eukaryota"/>
</dbReference>
<dbReference type="PANTHER" id="PTHR12411">
    <property type="entry name" value="CYSTEINE PROTEASE FAMILY C1-RELATED"/>
    <property type="match status" value="1"/>
</dbReference>
<organism evidence="5 6">
    <name type="scientific">Drosophila willistoni</name>
    <name type="common">Fruit fly</name>
    <dbReference type="NCBI Taxonomy" id="7260"/>
    <lineage>
        <taxon>Eukaryota</taxon>
        <taxon>Metazoa</taxon>
        <taxon>Ecdysozoa</taxon>
        <taxon>Arthropoda</taxon>
        <taxon>Hexapoda</taxon>
        <taxon>Insecta</taxon>
        <taxon>Pterygota</taxon>
        <taxon>Neoptera</taxon>
        <taxon>Endopterygota</taxon>
        <taxon>Diptera</taxon>
        <taxon>Brachycera</taxon>
        <taxon>Muscomorpha</taxon>
        <taxon>Ephydroidea</taxon>
        <taxon>Drosophilidae</taxon>
        <taxon>Drosophila</taxon>
        <taxon>Sophophora</taxon>
    </lineage>
</organism>
<comment type="similarity">
    <text evidence="1">Belongs to the peptidase C1 family.</text>
</comment>
<protein>
    <submittedName>
        <fullName evidence="5">Uncharacterized protein</fullName>
        <ecNumber evidence="5">3.4.-.-</ecNumber>
    </submittedName>
</protein>
<dbReference type="EC" id="3.4.-.-" evidence="5"/>
<dbReference type="PhylomeDB" id="B4N5U4"/>